<accession>A0A0C1J137</accession>
<feature type="signal peptide" evidence="2">
    <location>
        <begin position="1"/>
        <end position="22"/>
    </location>
</feature>
<reference evidence="3 4" key="1">
    <citation type="submission" date="2014-11" db="EMBL/GenBank/DDBJ databases">
        <title>Genome sequence of Flavihumibacter solisilvae 3-3.</title>
        <authorList>
            <person name="Zhou G."/>
            <person name="Li M."/>
            <person name="Wang G."/>
        </authorList>
    </citation>
    <scope>NUCLEOTIDE SEQUENCE [LARGE SCALE GENOMIC DNA]</scope>
    <source>
        <strain evidence="3 4">3-3</strain>
    </source>
</reference>
<dbReference type="SUPFAM" id="SSF56935">
    <property type="entry name" value="Porins"/>
    <property type="match status" value="1"/>
</dbReference>
<evidence type="ECO:0000256" key="2">
    <source>
        <dbReference type="SAM" id="SignalP"/>
    </source>
</evidence>
<dbReference type="EMBL" id="JSVC01000001">
    <property type="protein sequence ID" value="KIC96484.1"/>
    <property type="molecule type" value="Genomic_DNA"/>
</dbReference>
<feature type="chain" id="PRO_5002151964" description="TonB-dependent receptor plug domain-containing protein" evidence="2">
    <location>
        <begin position="23"/>
        <end position="802"/>
    </location>
</feature>
<feature type="coiled-coil region" evidence="1">
    <location>
        <begin position="556"/>
        <end position="583"/>
    </location>
</feature>
<proteinExistence type="predicted"/>
<evidence type="ECO:0000313" key="4">
    <source>
        <dbReference type="Proteomes" id="UP000031408"/>
    </source>
</evidence>
<organism evidence="3 4">
    <name type="scientific">Flavihumibacter solisilvae</name>
    <dbReference type="NCBI Taxonomy" id="1349421"/>
    <lineage>
        <taxon>Bacteria</taxon>
        <taxon>Pseudomonadati</taxon>
        <taxon>Bacteroidota</taxon>
        <taxon>Chitinophagia</taxon>
        <taxon>Chitinophagales</taxon>
        <taxon>Chitinophagaceae</taxon>
        <taxon>Flavihumibacter</taxon>
    </lineage>
</organism>
<dbReference type="AlphaFoldDB" id="A0A0C1J137"/>
<protein>
    <recommendedName>
        <fullName evidence="5">TonB-dependent receptor plug domain-containing protein</fullName>
    </recommendedName>
</protein>
<evidence type="ECO:0008006" key="5">
    <source>
        <dbReference type="Google" id="ProtNLM"/>
    </source>
</evidence>
<sequence length="802" mass="89809">MIRMFRILLFMLAVACSVTTQAQSFDSILQKLDSQYPQEKIHVQLDKAAYNAGETIWLKAYLLSAYTLSNISKNIYTELINEKGEIVQRKVTPVVVSGAAASFELPTTLQDSVLFLRAYTRWMLNFDSAFLYVQSIPILTGKKAGNKKQATIQPDIISFFPEGGDMITGLESTIAFKATDPRGLPVKTSGNILNSKGDKLLSFSSRHDGMGTFLLKPQPGEQYTAVWQDHYGKQQKKQLPAPRDKGIILDAIHRPDGIQYGLKRREDAADQAGLYYVVAQMQQQLVYMAKVNLSKSATVTAVIPTENLPTGIVQMTIFNEQQQPLAERIMFINKQDYYFITDLNVQVKGTEKRAKNVIQMDVPDSIICNLSIAITDAGVNPVTRGENDIYSQILLTSDIKGYVHDPGYYFSSEADSVKEHLDLVMLTNGWRRFRWEDVLAGRFPVIRNQPEDYLTLEGTIAGLSKTELIDRELSGILSLKNGGQQALIIPVGRDGHFTLPGLFYYDTARVFYQFTNDKNKVLTSKAVIDMKNNFLKKGPDFSKDEQPPLIFPLQDQATLDKNLQSAQKNIDQKESQRKVQTLEGVVVKAKQKSREEKMDEEYSSGMFRGGNGYTFITEGDPTANGAMTVLTYLQGKVPGLQISVFGSNAKLAWRGGSPTLFVNEMQSDVQLIQNTPMSDVAMIKVFRPPFFGASGGGAGGAIAVYTKKGGSSNENVKGLDFAKIPGYTPDREFFAPDYSTPSPDHDQEDVRTTLYWNPFIMTDKNNRRQFFTFYNNDITRKIRVVIEGINAEGKLTRMERVY</sequence>
<keyword evidence="2" id="KW-0732">Signal</keyword>
<keyword evidence="4" id="KW-1185">Reference proteome</keyword>
<dbReference type="STRING" id="1349421.OI18_01790"/>
<evidence type="ECO:0000256" key="1">
    <source>
        <dbReference type="SAM" id="Coils"/>
    </source>
</evidence>
<dbReference type="Proteomes" id="UP000031408">
    <property type="component" value="Unassembled WGS sequence"/>
</dbReference>
<evidence type="ECO:0000313" key="3">
    <source>
        <dbReference type="EMBL" id="KIC96484.1"/>
    </source>
</evidence>
<keyword evidence="1" id="KW-0175">Coiled coil</keyword>
<gene>
    <name evidence="3" type="ORF">OI18_01790</name>
</gene>
<comment type="caution">
    <text evidence="3">The sequence shown here is derived from an EMBL/GenBank/DDBJ whole genome shotgun (WGS) entry which is preliminary data.</text>
</comment>
<name>A0A0C1J137_9BACT</name>
<dbReference type="Gene3D" id="2.60.40.1930">
    <property type="match status" value="1"/>
</dbReference>